<feature type="transmembrane region" description="Helical" evidence="6">
    <location>
        <begin position="24"/>
        <end position="43"/>
    </location>
</feature>
<feature type="transmembrane region" description="Helical" evidence="6">
    <location>
        <begin position="86"/>
        <end position="105"/>
    </location>
</feature>
<dbReference type="GO" id="GO:0005886">
    <property type="term" value="C:plasma membrane"/>
    <property type="evidence" value="ECO:0007669"/>
    <property type="project" value="TreeGrafter"/>
</dbReference>
<dbReference type="SUPFAM" id="SSF103473">
    <property type="entry name" value="MFS general substrate transporter"/>
    <property type="match status" value="1"/>
</dbReference>
<keyword evidence="4 6" id="KW-1133">Transmembrane helix</keyword>
<dbReference type="EMBL" id="KV878209">
    <property type="protein sequence ID" value="OJJ40877.1"/>
    <property type="molecule type" value="Genomic_DNA"/>
</dbReference>
<protein>
    <recommendedName>
        <fullName evidence="7">Major facilitator superfamily (MFS) profile domain-containing protein</fullName>
    </recommendedName>
</protein>
<dbReference type="GO" id="GO:0022857">
    <property type="term" value="F:transmembrane transporter activity"/>
    <property type="evidence" value="ECO:0007669"/>
    <property type="project" value="InterPro"/>
</dbReference>
<evidence type="ECO:0000259" key="7">
    <source>
        <dbReference type="PROSITE" id="PS50850"/>
    </source>
</evidence>
<dbReference type="PANTHER" id="PTHR43791">
    <property type="entry name" value="PERMEASE-RELATED"/>
    <property type="match status" value="1"/>
</dbReference>
<accession>A0A1L9S146</accession>
<name>A0A1L9S146_ASPWE</name>
<evidence type="ECO:0000313" key="9">
    <source>
        <dbReference type="Proteomes" id="UP000184383"/>
    </source>
</evidence>
<evidence type="ECO:0000256" key="6">
    <source>
        <dbReference type="SAM" id="Phobius"/>
    </source>
</evidence>
<evidence type="ECO:0000256" key="2">
    <source>
        <dbReference type="ARBA" id="ARBA00022448"/>
    </source>
</evidence>
<feature type="domain" description="Major facilitator superfamily (MFS) profile" evidence="7">
    <location>
        <begin position="1"/>
        <end position="378"/>
    </location>
</feature>
<dbReference type="OrthoDB" id="2985014at2759"/>
<keyword evidence="2" id="KW-0813">Transport</keyword>
<feature type="transmembrane region" description="Helical" evidence="6">
    <location>
        <begin position="229"/>
        <end position="246"/>
    </location>
</feature>
<dbReference type="InterPro" id="IPR036259">
    <property type="entry name" value="MFS_trans_sf"/>
</dbReference>
<keyword evidence="5 6" id="KW-0472">Membrane</keyword>
<feature type="transmembrane region" description="Helical" evidence="6">
    <location>
        <begin position="253"/>
        <end position="274"/>
    </location>
</feature>
<evidence type="ECO:0000256" key="5">
    <source>
        <dbReference type="ARBA" id="ARBA00023136"/>
    </source>
</evidence>
<dbReference type="GeneID" id="63749826"/>
<dbReference type="Pfam" id="PF07690">
    <property type="entry name" value="MFS_1"/>
    <property type="match status" value="1"/>
</dbReference>
<feature type="transmembrane region" description="Helical" evidence="6">
    <location>
        <begin position="280"/>
        <end position="299"/>
    </location>
</feature>
<reference evidence="9" key="1">
    <citation type="journal article" date="2017" name="Genome Biol.">
        <title>Comparative genomics reveals high biological diversity and specific adaptations in the industrially and medically important fungal genus Aspergillus.</title>
        <authorList>
            <person name="de Vries R.P."/>
            <person name="Riley R."/>
            <person name="Wiebenga A."/>
            <person name="Aguilar-Osorio G."/>
            <person name="Amillis S."/>
            <person name="Uchima C.A."/>
            <person name="Anderluh G."/>
            <person name="Asadollahi M."/>
            <person name="Askin M."/>
            <person name="Barry K."/>
            <person name="Battaglia E."/>
            <person name="Bayram O."/>
            <person name="Benocci T."/>
            <person name="Braus-Stromeyer S.A."/>
            <person name="Caldana C."/>
            <person name="Canovas D."/>
            <person name="Cerqueira G.C."/>
            <person name="Chen F."/>
            <person name="Chen W."/>
            <person name="Choi C."/>
            <person name="Clum A."/>
            <person name="Dos Santos R.A."/>
            <person name="Damasio A.R."/>
            <person name="Diallinas G."/>
            <person name="Emri T."/>
            <person name="Fekete E."/>
            <person name="Flipphi M."/>
            <person name="Freyberg S."/>
            <person name="Gallo A."/>
            <person name="Gournas C."/>
            <person name="Habgood R."/>
            <person name="Hainaut M."/>
            <person name="Harispe M.L."/>
            <person name="Henrissat B."/>
            <person name="Hilden K.S."/>
            <person name="Hope R."/>
            <person name="Hossain A."/>
            <person name="Karabika E."/>
            <person name="Karaffa L."/>
            <person name="Karanyi Z."/>
            <person name="Krasevec N."/>
            <person name="Kuo A."/>
            <person name="Kusch H."/>
            <person name="LaButti K."/>
            <person name="Lagendijk E.L."/>
            <person name="Lapidus A."/>
            <person name="Levasseur A."/>
            <person name="Lindquist E."/>
            <person name="Lipzen A."/>
            <person name="Logrieco A.F."/>
            <person name="MacCabe A."/>
            <person name="Maekelae M.R."/>
            <person name="Malavazi I."/>
            <person name="Melin P."/>
            <person name="Meyer V."/>
            <person name="Mielnichuk N."/>
            <person name="Miskei M."/>
            <person name="Molnar A.P."/>
            <person name="Mule G."/>
            <person name="Ngan C.Y."/>
            <person name="Orejas M."/>
            <person name="Orosz E."/>
            <person name="Ouedraogo J.P."/>
            <person name="Overkamp K.M."/>
            <person name="Park H.-S."/>
            <person name="Perrone G."/>
            <person name="Piumi F."/>
            <person name="Punt P.J."/>
            <person name="Ram A.F."/>
            <person name="Ramon A."/>
            <person name="Rauscher S."/>
            <person name="Record E."/>
            <person name="Riano-Pachon D.M."/>
            <person name="Robert V."/>
            <person name="Roehrig J."/>
            <person name="Ruller R."/>
            <person name="Salamov A."/>
            <person name="Salih N.S."/>
            <person name="Samson R.A."/>
            <person name="Sandor E."/>
            <person name="Sanguinetti M."/>
            <person name="Schuetze T."/>
            <person name="Sepcic K."/>
            <person name="Shelest E."/>
            <person name="Sherlock G."/>
            <person name="Sophianopoulou V."/>
            <person name="Squina F.M."/>
            <person name="Sun H."/>
            <person name="Susca A."/>
            <person name="Todd R.B."/>
            <person name="Tsang A."/>
            <person name="Unkles S.E."/>
            <person name="van de Wiele N."/>
            <person name="van Rossen-Uffink D."/>
            <person name="Oliveira J.V."/>
            <person name="Vesth T.C."/>
            <person name="Visser J."/>
            <person name="Yu J.-H."/>
            <person name="Zhou M."/>
            <person name="Andersen M.R."/>
            <person name="Archer D.B."/>
            <person name="Baker S.E."/>
            <person name="Benoit I."/>
            <person name="Brakhage A.A."/>
            <person name="Braus G.H."/>
            <person name="Fischer R."/>
            <person name="Frisvad J.C."/>
            <person name="Goldman G.H."/>
            <person name="Houbraken J."/>
            <person name="Oakley B."/>
            <person name="Pocsi I."/>
            <person name="Scazzocchio C."/>
            <person name="Seiboth B."/>
            <person name="vanKuyk P.A."/>
            <person name="Wortman J."/>
            <person name="Dyer P.S."/>
            <person name="Grigoriev I.V."/>
        </authorList>
    </citation>
    <scope>NUCLEOTIDE SEQUENCE [LARGE SCALE GENOMIC DNA]</scope>
    <source>
        <strain evidence="9">DTO 134E9</strain>
    </source>
</reference>
<dbReference type="PANTHER" id="PTHR43791:SF46">
    <property type="entry name" value="MAJOR FACILITATOR SUPERFAMILY (MFS) PROFILE DOMAIN-CONTAINING PROTEIN-RELATED"/>
    <property type="match status" value="1"/>
</dbReference>
<dbReference type="Gene3D" id="1.20.1250.20">
    <property type="entry name" value="MFS general substrate transporter like domains"/>
    <property type="match status" value="1"/>
</dbReference>
<keyword evidence="3 6" id="KW-0812">Transmembrane</keyword>
<dbReference type="VEuPathDB" id="FungiDB:ASPWEDRAFT_34342"/>
<feature type="transmembrane region" description="Helical" evidence="6">
    <location>
        <begin position="117"/>
        <end position="139"/>
    </location>
</feature>
<evidence type="ECO:0000256" key="1">
    <source>
        <dbReference type="ARBA" id="ARBA00004141"/>
    </source>
</evidence>
<dbReference type="PROSITE" id="PS50850">
    <property type="entry name" value="MFS"/>
    <property type="match status" value="1"/>
</dbReference>
<evidence type="ECO:0000313" key="8">
    <source>
        <dbReference type="EMBL" id="OJJ40877.1"/>
    </source>
</evidence>
<feature type="transmembrane region" description="Helical" evidence="6">
    <location>
        <begin position="55"/>
        <end position="74"/>
    </location>
</feature>
<organism evidence="8 9">
    <name type="scientific">Aspergillus wentii DTO 134E9</name>
    <dbReference type="NCBI Taxonomy" id="1073089"/>
    <lineage>
        <taxon>Eukaryota</taxon>
        <taxon>Fungi</taxon>
        <taxon>Dikarya</taxon>
        <taxon>Ascomycota</taxon>
        <taxon>Pezizomycotina</taxon>
        <taxon>Eurotiomycetes</taxon>
        <taxon>Eurotiomycetidae</taxon>
        <taxon>Eurotiales</taxon>
        <taxon>Aspergillaceae</taxon>
        <taxon>Aspergillus</taxon>
        <taxon>Aspergillus subgen. Cremei</taxon>
    </lineage>
</organism>
<dbReference type="Proteomes" id="UP000184383">
    <property type="component" value="Unassembled WGS sequence"/>
</dbReference>
<gene>
    <name evidence="8" type="ORF">ASPWEDRAFT_34342</name>
</gene>
<dbReference type="InterPro" id="IPR020846">
    <property type="entry name" value="MFS_dom"/>
</dbReference>
<feature type="transmembrane region" description="Helical" evidence="6">
    <location>
        <begin position="188"/>
        <end position="209"/>
    </location>
</feature>
<evidence type="ECO:0000256" key="4">
    <source>
        <dbReference type="ARBA" id="ARBA00022989"/>
    </source>
</evidence>
<evidence type="ECO:0000256" key="3">
    <source>
        <dbReference type="ARBA" id="ARBA00022692"/>
    </source>
</evidence>
<dbReference type="AlphaFoldDB" id="A0A1L9S146"/>
<keyword evidence="9" id="KW-1185">Reference proteome</keyword>
<comment type="subcellular location">
    <subcellularLocation>
        <location evidence="1">Membrane</location>
        <topology evidence="1">Multi-pass membrane protein</topology>
    </subcellularLocation>
</comment>
<proteinExistence type="predicted"/>
<dbReference type="RefSeq" id="XP_040694553.1">
    <property type="nucleotide sequence ID" value="XM_040833978.1"/>
</dbReference>
<dbReference type="InterPro" id="IPR011701">
    <property type="entry name" value="MFS"/>
</dbReference>
<sequence length="378" mass="42192">MFCITYIVFEIPCNVLLKRWTPRVWLSICMLVFGLATLATGFVQNYGGLLGLRSVLGMTEAGIMPGCAYLMSAWYTRQEAQRRFSFYLSAMNLSSGFGGLIAAPIGNMDGAGGLSGWRWIFIVEGAATCLISLSLFFLLANFPEQVSWLTEEERGFVKARLKAEQGSSAIELSIRPFDVWQTLCDPKVIFAAMIHLSTSVPGYMGAYFAPVIVESLGVFSPIETQLHTVPIWAVTFGLALIVAYISDLIRHRYAMAVFCAAVSIVGYSILFSVHEDNVNVRYGALFMAIAGAAILMPGITRYYSAISITQLTGRSGNMLEHNELRRSSSSSHWERMASRHWQCWRHHWILCLSQAGRSKVPIVVRHLHWLFLFGRCIL</sequence>